<sequence>MKKLIVVLFFLSFPALYAQEKSENIESTYISLEAYRNMGRELIKEDYQNLKIIHRDTMVQVPADFILPDTPNSRRLFYEFRDLHFLEKYKDVVYWKEGLTLKLWEDEIKMFLAPSIPKKHQEALLDFAEGLSAAIDSLKITEVKTIDEANFFLYYINSKDTIHFEPKLKGKKSSYYVYWNEKQKLDKGFVQVDSDLIPKPIYQLANLKYQFFRSLGMFGSSSLFDCKSYFSNCSDIRSLSSDDIEILKYHYSYNKANGVNKEGFEKFHSEMQDIHKKDSSPKIYINSSPL</sequence>
<dbReference type="RefSeq" id="WP_139067409.1">
    <property type="nucleotide sequence ID" value="NZ_CP040812.1"/>
</dbReference>
<feature type="chain" id="PRO_5023043994" description="YARHG domain-containing protein" evidence="1">
    <location>
        <begin position="19"/>
        <end position="290"/>
    </location>
</feature>
<dbReference type="KEGG" id="afla:FHG64_16425"/>
<evidence type="ECO:0000256" key="1">
    <source>
        <dbReference type="SAM" id="SignalP"/>
    </source>
</evidence>
<organism evidence="2 3">
    <name type="scientific">Antarcticibacterium flavum</name>
    <dbReference type="NCBI Taxonomy" id="2058175"/>
    <lineage>
        <taxon>Bacteria</taxon>
        <taxon>Pseudomonadati</taxon>
        <taxon>Bacteroidota</taxon>
        <taxon>Flavobacteriia</taxon>
        <taxon>Flavobacteriales</taxon>
        <taxon>Flavobacteriaceae</taxon>
        <taxon>Antarcticibacterium</taxon>
    </lineage>
</organism>
<dbReference type="Proteomes" id="UP000309016">
    <property type="component" value="Chromosome"/>
</dbReference>
<dbReference type="EMBL" id="CP040812">
    <property type="protein sequence ID" value="QCY70851.1"/>
    <property type="molecule type" value="Genomic_DNA"/>
</dbReference>
<keyword evidence="1" id="KW-0732">Signal</keyword>
<gene>
    <name evidence="2" type="ORF">FHG64_16425</name>
</gene>
<keyword evidence="3" id="KW-1185">Reference proteome</keyword>
<dbReference type="AlphaFoldDB" id="A0A5B7X884"/>
<accession>A0A5B7X884</accession>
<reference evidence="2 3" key="1">
    <citation type="submission" date="2019-06" db="EMBL/GenBank/DDBJ databases">
        <title>Complete genome sequence of Antarcticibacterium flavum KCTC 52984T from an Antarctic marine sediment.</title>
        <authorList>
            <person name="Lee Y.M."/>
            <person name="Shin S.C."/>
        </authorList>
    </citation>
    <scope>NUCLEOTIDE SEQUENCE [LARGE SCALE GENOMIC DNA]</scope>
    <source>
        <strain evidence="2 3">KCTC 52984</strain>
    </source>
</reference>
<name>A0A5B7X884_9FLAO</name>
<protein>
    <recommendedName>
        <fullName evidence="4">YARHG domain-containing protein</fullName>
    </recommendedName>
</protein>
<dbReference type="OrthoDB" id="1364450at2"/>
<evidence type="ECO:0000313" key="3">
    <source>
        <dbReference type="Proteomes" id="UP000309016"/>
    </source>
</evidence>
<evidence type="ECO:0000313" key="2">
    <source>
        <dbReference type="EMBL" id="QCY70851.1"/>
    </source>
</evidence>
<evidence type="ECO:0008006" key="4">
    <source>
        <dbReference type="Google" id="ProtNLM"/>
    </source>
</evidence>
<proteinExistence type="predicted"/>
<feature type="signal peptide" evidence="1">
    <location>
        <begin position="1"/>
        <end position="18"/>
    </location>
</feature>